<proteinExistence type="predicted"/>
<dbReference type="Proteomes" id="UP000267606">
    <property type="component" value="Unassembled WGS sequence"/>
</dbReference>
<sequence>MEALIGIMEGARMENELRARKYVARVLWLMKKLSVYGSIAEKEVDAKLEKYGTGIPANNWLPCGLKLQFRSVVFGLVEAYGNLFYCIQALSLLHFDEVLPQLVAELQIRPSIAIAHIISHIGESSEQQVFYAIAASQPLDFILENVSTALDPLKNDQDNPVTSQKLFRDIIRKLCQSRPVEISSLCRLLFELNSVKEHWLEHTLHKVNHLKHRV</sequence>
<dbReference type="STRING" id="387005.A0A183HIJ5"/>
<evidence type="ECO:0000313" key="3">
    <source>
        <dbReference type="WBParaSite" id="OFLC_0000730601-mRNA-1"/>
    </source>
</evidence>
<keyword evidence="2" id="KW-1185">Reference proteome</keyword>
<organism evidence="3">
    <name type="scientific">Onchocerca flexuosa</name>
    <dbReference type="NCBI Taxonomy" id="387005"/>
    <lineage>
        <taxon>Eukaryota</taxon>
        <taxon>Metazoa</taxon>
        <taxon>Ecdysozoa</taxon>
        <taxon>Nematoda</taxon>
        <taxon>Chromadorea</taxon>
        <taxon>Rhabditida</taxon>
        <taxon>Spirurina</taxon>
        <taxon>Spiruromorpha</taxon>
        <taxon>Filarioidea</taxon>
        <taxon>Onchocercidae</taxon>
        <taxon>Onchocerca</taxon>
    </lineage>
</organism>
<reference evidence="3" key="1">
    <citation type="submission" date="2016-06" db="UniProtKB">
        <authorList>
            <consortium name="WormBaseParasite"/>
        </authorList>
    </citation>
    <scope>IDENTIFICATION</scope>
</reference>
<evidence type="ECO:0000313" key="1">
    <source>
        <dbReference type="EMBL" id="VDO50310.1"/>
    </source>
</evidence>
<name>A0A183HIJ5_9BILA</name>
<dbReference type="AlphaFoldDB" id="A0A183HIJ5"/>
<gene>
    <name evidence="1" type="ORF">OFLC_LOCUS7304</name>
</gene>
<dbReference type="EMBL" id="UZAJ01007524">
    <property type="protein sequence ID" value="VDO50310.1"/>
    <property type="molecule type" value="Genomic_DNA"/>
</dbReference>
<reference evidence="1 2" key="2">
    <citation type="submission" date="2018-11" db="EMBL/GenBank/DDBJ databases">
        <authorList>
            <consortium name="Pathogen Informatics"/>
        </authorList>
    </citation>
    <scope>NUCLEOTIDE SEQUENCE [LARGE SCALE GENOMIC DNA]</scope>
</reference>
<protein>
    <submittedName>
        <fullName evidence="3">CCR4-NOT transcription complex subunit 1</fullName>
    </submittedName>
</protein>
<evidence type="ECO:0000313" key="2">
    <source>
        <dbReference type="Proteomes" id="UP000267606"/>
    </source>
</evidence>
<dbReference type="WBParaSite" id="OFLC_0000730601-mRNA-1">
    <property type="protein sequence ID" value="OFLC_0000730601-mRNA-1"/>
    <property type="gene ID" value="OFLC_0000730601"/>
</dbReference>
<accession>A0A183HIJ5</accession>